<dbReference type="InterPro" id="IPR000835">
    <property type="entry name" value="HTH_MarR-typ"/>
</dbReference>
<evidence type="ECO:0000313" key="3">
    <source>
        <dbReference type="Proteomes" id="UP000598996"/>
    </source>
</evidence>
<dbReference type="PANTHER" id="PTHR33164:SF106">
    <property type="entry name" value="TRANSCRIPTIONAL REGULATORY PROTEIN"/>
    <property type="match status" value="1"/>
</dbReference>
<name>A0ABS1VMK6_9ACTN</name>
<dbReference type="InterPro" id="IPR036388">
    <property type="entry name" value="WH-like_DNA-bd_sf"/>
</dbReference>
<comment type="caution">
    <text evidence="2">The sequence shown here is derived from an EMBL/GenBank/DDBJ whole genome shotgun (WGS) entry which is preliminary data.</text>
</comment>
<proteinExistence type="predicted"/>
<dbReference type="InterPro" id="IPR036390">
    <property type="entry name" value="WH_DNA-bd_sf"/>
</dbReference>
<dbReference type="Gene3D" id="1.10.10.10">
    <property type="entry name" value="Winged helix-like DNA-binding domain superfamily/Winged helix DNA-binding domain"/>
    <property type="match status" value="1"/>
</dbReference>
<dbReference type="CDD" id="cd00090">
    <property type="entry name" value="HTH_ARSR"/>
    <property type="match status" value="1"/>
</dbReference>
<sequence length="167" mass="18541">MPEADPLTVDWSPAQTAVMQQLRDWAVTFAELNLHLATWMSLPTSDANALSNIVWAAEQNRPLTPADLSRQIGMTSGATTVLLNRLETAGHITRTREHPDRRRVTLRPTPHARAQARTFLSFAGTEIADVLHHTTPETLTQVTTFLSRLTTAATKANTRLHHRPPTP</sequence>
<organism evidence="2 3">
    <name type="scientific">Paractinoplanes lichenicola</name>
    <dbReference type="NCBI Taxonomy" id="2802976"/>
    <lineage>
        <taxon>Bacteria</taxon>
        <taxon>Bacillati</taxon>
        <taxon>Actinomycetota</taxon>
        <taxon>Actinomycetes</taxon>
        <taxon>Micromonosporales</taxon>
        <taxon>Micromonosporaceae</taxon>
        <taxon>Paractinoplanes</taxon>
    </lineage>
</organism>
<dbReference type="SUPFAM" id="SSF46785">
    <property type="entry name" value="Winged helix' DNA-binding domain"/>
    <property type="match status" value="1"/>
</dbReference>
<protein>
    <submittedName>
        <fullName evidence="2">MarR family transcriptional regulator</fullName>
    </submittedName>
</protein>
<dbReference type="PROSITE" id="PS50995">
    <property type="entry name" value="HTH_MARR_2"/>
    <property type="match status" value="1"/>
</dbReference>
<gene>
    <name evidence="2" type="ORF">JKJ07_11730</name>
</gene>
<dbReference type="PANTHER" id="PTHR33164">
    <property type="entry name" value="TRANSCRIPTIONAL REGULATOR, MARR FAMILY"/>
    <property type="match status" value="1"/>
</dbReference>
<dbReference type="InterPro" id="IPR011991">
    <property type="entry name" value="ArsR-like_HTH"/>
</dbReference>
<dbReference type="RefSeq" id="WP_202991479.1">
    <property type="nucleotide sequence ID" value="NZ_JAENHO010000003.1"/>
</dbReference>
<dbReference type="PRINTS" id="PR00598">
    <property type="entry name" value="HTHMARR"/>
</dbReference>
<dbReference type="Pfam" id="PF12802">
    <property type="entry name" value="MarR_2"/>
    <property type="match status" value="1"/>
</dbReference>
<feature type="domain" description="HTH marR-type" evidence="1">
    <location>
        <begin position="15"/>
        <end position="151"/>
    </location>
</feature>
<evidence type="ECO:0000259" key="1">
    <source>
        <dbReference type="PROSITE" id="PS50995"/>
    </source>
</evidence>
<dbReference type="SMART" id="SM00347">
    <property type="entry name" value="HTH_MARR"/>
    <property type="match status" value="1"/>
</dbReference>
<reference evidence="2 3" key="1">
    <citation type="submission" date="2021-01" db="EMBL/GenBank/DDBJ databases">
        <title>Actinoplanes sp. nov. LDG1-01 isolated from lichen.</title>
        <authorList>
            <person name="Saeng-In P."/>
            <person name="Phongsopitanun W."/>
            <person name="Kanchanasin P."/>
            <person name="Yuki M."/>
            <person name="Kudo T."/>
            <person name="Ohkuma M."/>
            <person name="Tanasupawat S."/>
        </authorList>
    </citation>
    <scope>NUCLEOTIDE SEQUENCE [LARGE SCALE GENOMIC DNA]</scope>
    <source>
        <strain evidence="2 3">LDG1-01</strain>
    </source>
</reference>
<accession>A0ABS1VMK6</accession>
<keyword evidence="3" id="KW-1185">Reference proteome</keyword>
<dbReference type="EMBL" id="JAENHO010000003">
    <property type="protein sequence ID" value="MBL7254982.1"/>
    <property type="molecule type" value="Genomic_DNA"/>
</dbReference>
<evidence type="ECO:0000313" key="2">
    <source>
        <dbReference type="EMBL" id="MBL7254982.1"/>
    </source>
</evidence>
<dbReference type="Proteomes" id="UP000598996">
    <property type="component" value="Unassembled WGS sequence"/>
</dbReference>
<dbReference type="InterPro" id="IPR039422">
    <property type="entry name" value="MarR/SlyA-like"/>
</dbReference>